<dbReference type="InterPro" id="IPR058649">
    <property type="entry name" value="CzcB_C"/>
</dbReference>
<accession>A0A238YHK7</accession>
<dbReference type="GO" id="GO:0030313">
    <property type="term" value="C:cell envelope"/>
    <property type="evidence" value="ECO:0007669"/>
    <property type="project" value="UniProtKB-SubCell"/>
</dbReference>
<organism evidence="7 8">
    <name type="scientific">Desulfurobacterium atlanticum</name>
    <dbReference type="NCBI Taxonomy" id="240169"/>
    <lineage>
        <taxon>Bacteria</taxon>
        <taxon>Pseudomonadati</taxon>
        <taxon>Aquificota</taxon>
        <taxon>Aquificia</taxon>
        <taxon>Desulfurobacteriales</taxon>
        <taxon>Desulfurobacteriaceae</taxon>
        <taxon>Desulfurobacterium</taxon>
    </lineage>
</organism>
<dbReference type="GO" id="GO:0022857">
    <property type="term" value="F:transmembrane transporter activity"/>
    <property type="evidence" value="ECO:0007669"/>
    <property type="project" value="InterPro"/>
</dbReference>
<dbReference type="InterPro" id="IPR050465">
    <property type="entry name" value="UPF0194_transport"/>
</dbReference>
<evidence type="ECO:0000256" key="3">
    <source>
        <dbReference type="ARBA" id="ARBA00023054"/>
    </source>
</evidence>
<dbReference type="OrthoDB" id="9810430at2"/>
<sequence length="413" mass="46543">MKKLGVIFLILALIGGGFFYMKKKKTKELIPVKTVKVKRGEVKNIVEASGMMKPQVGAKVKVGARISGTVIKENVKVGDYVKKGDLIAVIDNRELGENLKVARANLEEIKKIYPKKIETQKLAIETAEASLKTAQAKLETEKHNFELKKWEFERQQKLLKEGFTTEADFKKAKTALETAKNNLKVAEEAVKQAKLAVEKEKKALKQLETEYKAKLTQAEAQYKQAKIRFSYSYIYAPKSGIISYVSTQEGETVVAGMNAPEFVTILDPEKLENWIYVDETEIGKIKKGQKVVFTVDTYRDKKFKGSVVEIYPEPTVLNNVVYYIVVARGFNDVSKLKLNMTTHNKIIIGIKKNVLVVPNEAVKWKKGKYVVYKVVGGKVKEVPVKVGWSDDKYMEILSGLKEGDKIAIKVKVK</sequence>
<feature type="coiled-coil region" evidence="4">
    <location>
        <begin position="92"/>
        <end position="144"/>
    </location>
</feature>
<feature type="domain" description="CzcB-like C-terminal circularly permuted SH3-like" evidence="6">
    <location>
        <begin position="356"/>
        <end position="408"/>
    </location>
</feature>
<dbReference type="Pfam" id="PF25975">
    <property type="entry name" value="CzcB_C"/>
    <property type="match status" value="1"/>
</dbReference>
<feature type="coiled-coil region" evidence="4">
    <location>
        <begin position="169"/>
        <end position="228"/>
    </location>
</feature>
<dbReference type="Proteomes" id="UP000198405">
    <property type="component" value="Unassembled WGS sequence"/>
</dbReference>
<evidence type="ECO:0000256" key="4">
    <source>
        <dbReference type="SAM" id="Coils"/>
    </source>
</evidence>
<proteinExistence type="inferred from homology"/>
<evidence type="ECO:0000313" key="8">
    <source>
        <dbReference type="Proteomes" id="UP000198405"/>
    </source>
</evidence>
<keyword evidence="8" id="KW-1185">Reference proteome</keyword>
<evidence type="ECO:0000259" key="5">
    <source>
        <dbReference type="Pfam" id="PF25917"/>
    </source>
</evidence>
<dbReference type="PANTHER" id="PTHR32347:SF14">
    <property type="entry name" value="EFFLUX SYSTEM COMPONENT YKNX-RELATED"/>
    <property type="match status" value="1"/>
</dbReference>
<evidence type="ECO:0000259" key="6">
    <source>
        <dbReference type="Pfam" id="PF25975"/>
    </source>
</evidence>
<dbReference type="Gene3D" id="2.40.30.170">
    <property type="match status" value="1"/>
</dbReference>
<name>A0A238YHK7_9BACT</name>
<reference evidence="8" key="1">
    <citation type="submission" date="2017-06" db="EMBL/GenBank/DDBJ databases">
        <authorList>
            <person name="Varghese N."/>
            <person name="Submissions S."/>
        </authorList>
    </citation>
    <scope>NUCLEOTIDE SEQUENCE [LARGE SCALE GENOMIC DNA]</scope>
    <source>
        <strain evidence="8">DSM 15668</strain>
    </source>
</reference>
<dbReference type="InterPro" id="IPR058625">
    <property type="entry name" value="MdtA-like_BSH"/>
</dbReference>
<evidence type="ECO:0000256" key="2">
    <source>
        <dbReference type="ARBA" id="ARBA00009477"/>
    </source>
</evidence>
<dbReference type="Gene3D" id="2.40.420.20">
    <property type="match status" value="1"/>
</dbReference>
<dbReference type="RefSeq" id="WP_089322711.1">
    <property type="nucleotide sequence ID" value="NZ_FZOB01000003.1"/>
</dbReference>
<dbReference type="Gene3D" id="1.10.287.470">
    <property type="entry name" value="Helix hairpin bin"/>
    <property type="match status" value="1"/>
</dbReference>
<gene>
    <name evidence="7" type="ORF">SAMN06265340_103170</name>
</gene>
<dbReference type="Gene3D" id="2.40.50.100">
    <property type="match status" value="1"/>
</dbReference>
<dbReference type="GO" id="GO:0016020">
    <property type="term" value="C:membrane"/>
    <property type="evidence" value="ECO:0007669"/>
    <property type="project" value="InterPro"/>
</dbReference>
<evidence type="ECO:0000256" key="1">
    <source>
        <dbReference type="ARBA" id="ARBA00004196"/>
    </source>
</evidence>
<dbReference type="Pfam" id="PF25917">
    <property type="entry name" value="BSH_RND"/>
    <property type="match status" value="1"/>
</dbReference>
<protein>
    <submittedName>
        <fullName evidence="7">HlyD family secretion protein/membrane fusion protein, macrolide-specific efflux system</fullName>
    </submittedName>
</protein>
<dbReference type="SUPFAM" id="SSF111369">
    <property type="entry name" value="HlyD-like secretion proteins"/>
    <property type="match status" value="2"/>
</dbReference>
<keyword evidence="3 4" id="KW-0175">Coiled coil</keyword>
<comment type="subcellular location">
    <subcellularLocation>
        <location evidence="1">Cell envelope</location>
    </subcellularLocation>
</comment>
<evidence type="ECO:0000313" key="7">
    <source>
        <dbReference type="EMBL" id="SNR70746.1"/>
    </source>
</evidence>
<dbReference type="NCBIfam" id="TIGR01730">
    <property type="entry name" value="RND_mfp"/>
    <property type="match status" value="1"/>
</dbReference>
<feature type="domain" description="Multidrug resistance protein MdtA-like barrel-sandwich hybrid" evidence="5">
    <location>
        <begin position="59"/>
        <end position="263"/>
    </location>
</feature>
<dbReference type="EMBL" id="FZOB01000003">
    <property type="protein sequence ID" value="SNR70746.1"/>
    <property type="molecule type" value="Genomic_DNA"/>
</dbReference>
<dbReference type="InterPro" id="IPR006143">
    <property type="entry name" value="RND_pump_MFP"/>
</dbReference>
<dbReference type="PANTHER" id="PTHR32347">
    <property type="entry name" value="EFFLUX SYSTEM COMPONENT YKNX-RELATED"/>
    <property type="match status" value="1"/>
</dbReference>
<dbReference type="AlphaFoldDB" id="A0A238YHK7"/>
<comment type="similarity">
    <text evidence="2">Belongs to the membrane fusion protein (MFP) (TC 8.A.1) family.</text>
</comment>